<dbReference type="Proteomes" id="UP000789390">
    <property type="component" value="Unassembled WGS sequence"/>
</dbReference>
<feature type="compositionally biased region" description="Low complexity" evidence="1">
    <location>
        <begin position="513"/>
        <end position="528"/>
    </location>
</feature>
<feature type="compositionally biased region" description="Polar residues" evidence="1">
    <location>
        <begin position="1003"/>
        <end position="1018"/>
    </location>
</feature>
<dbReference type="InterPro" id="IPR029006">
    <property type="entry name" value="ADF-H/Gelsolin-like_dom_sf"/>
</dbReference>
<dbReference type="SUPFAM" id="SSF47050">
    <property type="entry name" value="VHP, Villin headpiece domain"/>
    <property type="match status" value="1"/>
</dbReference>
<proteinExistence type="predicted"/>
<feature type="compositionally biased region" description="Low complexity" evidence="1">
    <location>
        <begin position="458"/>
        <end position="468"/>
    </location>
</feature>
<dbReference type="Gene3D" id="1.10.950.10">
    <property type="entry name" value="Villin headpiece domain"/>
    <property type="match status" value="1"/>
</dbReference>
<accession>A0A8J2RES5</accession>
<dbReference type="PANTHER" id="PTHR11977">
    <property type="entry name" value="VILLIN"/>
    <property type="match status" value="1"/>
</dbReference>
<dbReference type="PROSITE" id="PS51089">
    <property type="entry name" value="HP"/>
    <property type="match status" value="1"/>
</dbReference>
<dbReference type="EMBL" id="CAKKLH010000101">
    <property type="protein sequence ID" value="CAH0103112.1"/>
    <property type="molecule type" value="Genomic_DNA"/>
</dbReference>
<feature type="compositionally biased region" description="Basic and acidic residues" evidence="1">
    <location>
        <begin position="17"/>
        <end position="33"/>
    </location>
</feature>
<dbReference type="GO" id="GO:0051014">
    <property type="term" value="P:actin filament severing"/>
    <property type="evidence" value="ECO:0007669"/>
    <property type="project" value="TreeGrafter"/>
</dbReference>
<dbReference type="PANTHER" id="PTHR11977:SF45">
    <property type="entry name" value="SUPERVILLIN"/>
    <property type="match status" value="1"/>
</dbReference>
<dbReference type="GO" id="GO:0005737">
    <property type="term" value="C:cytoplasm"/>
    <property type="evidence" value="ECO:0007669"/>
    <property type="project" value="TreeGrafter"/>
</dbReference>
<feature type="compositionally biased region" description="Basic and acidic residues" evidence="1">
    <location>
        <begin position="729"/>
        <end position="739"/>
    </location>
</feature>
<dbReference type="OrthoDB" id="28894at2759"/>
<feature type="compositionally biased region" description="Polar residues" evidence="1">
    <location>
        <begin position="1088"/>
        <end position="1103"/>
    </location>
</feature>
<feature type="compositionally biased region" description="Polar residues" evidence="1">
    <location>
        <begin position="858"/>
        <end position="871"/>
    </location>
</feature>
<feature type="region of interest" description="Disordered" evidence="1">
    <location>
        <begin position="854"/>
        <end position="889"/>
    </location>
</feature>
<dbReference type="InterPro" id="IPR007122">
    <property type="entry name" value="Villin/Gelsolin"/>
</dbReference>
<evidence type="ECO:0000259" key="2">
    <source>
        <dbReference type="PROSITE" id="PS51089"/>
    </source>
</evidence>
<dbReference type="SMART" id="SM00153">
    <property type="entry name" value="VHP"/>
    <property type="match status" value="1"/>
</dbReference>
<feature type="compositionally biased region" description="Polar residues" evidence="1">
    <location>
        <begin position="91"/>
        <end position="104"/>
    </location>
</feature>
<evidence type="ECO:0000313" key="3">
    <source>
        <dbReference type="EMBL" id="CAH0103112.1"/>
    </source>
</evidence>
<feature type="region of interest" description="Disordered" evidence="1">
    <location>
        <begin position="1242"/>
        <end position="1277"/>
    </location>
</feature>
<feature type="compositionally biased region" description="Low complexity" evidence="1">
    <location>
        <begin position="1349"/>
        <end position="1366"/>
    </location>
</feature>
<feature type="region of interest" description="Disordered" evidence="1">
    <location>
        <begin position="442"/>
        <end position="468"/>
    </location>
</feature>
<feature type="region of interest" description="Disordered" evidence="1">
    <location>
        <begin position="1"/>
        <end position="104"/>
    </location>
</feature>
<dbReference type="GO" id="GO:0051015">
    <property type="term" value="F:actin filament binding"/>
    <property type="evidence" value="ECO:0007669"/>
    <property type="project" value="InterPro"/>
</dbReference>
<feature type="compositionally biased region" description="Basic and acidic residues" evidence="1">
    <location>
        <begin position="544"/>
        <end position="553"/>
    </location>
</feature>
<dbReference type="SMART" id="SM00262">
    <property type="entry name" value="GEL"/>
    <property type="match status" value="4"/>
</dbReference>
<feature type="domain" description="HP" evidence="2">
    <location>
        <begin position="2281"/>
        <end position="2344"/>
    </location>
</feature>
<dbReference type="GO" id="GO:0051016">
    <property type="term" value="P:barbed-end actin filament capping"/>
    <property type="evidence" value="ECO:0007669"/>
    <property type="project" value="TreeGrafter"/>
</dbReference>
<organism evidence="3 4">
    <name type="scientific">Daphnia galeata</name>
    <dbReference type="NCBI Taxonomy" id="27404"/>
    <lineage>
        <taxon>Eukaryota</taxon>
        <taxon>Metazoa</taxon>
        <taxon>Ecdysozoa</taxon>
        <taxon>Arthropoda</taxon>
        <taxon>Crustacea</taxon>
        <taxon>Branchiopoda</taxon>
        <taxon>Diplostraca</taxon>
        <taxon>Cladocera</taxon>
        <taxon>Anomopoda</taxon>
        <taxon>Daphniidae</taxon>
        <taxon>Daphnia</taxon>
    </lineage>
</organism>
<feature type="compositionally biased region" description="Low complexity" evidence="1">
    <location>
        <begin position="1"/>
        <end position="13"/>
    </location>
</feature>
<dbReference type="GO" id="GO:0008154">
    <property type="term" value="P:actin polymerization or depolymerization"/>
    <property type="evidence" value="ECO:0007669"/>
    <property type="project" value="TreeGrafter"/>
</dbReference>
<gene>
    <name evidence="3" type="ORF">DGAL_LOCUS5646</name>
</gene>
<feature type="region of interest" description="Disordered" evidence="1">
    <location>
        <begin position="340"/>
        <end position="359"/>
    </location>
</feature>
<evidence type="ECO:0000313" key="4">
    <source>
        <dbReference type="Proteomes" id="UP000789390"/>
    </source>
</evidence>
<dbReference type="GO" id="GO:0005546">
    <property type="term" value="F:phosphatidylinositol-4,5-bisphosphate binding"/>
    <property type="evidence" value="ECO:0007669"/>
    <property type="project" value="TreeGrafter"/>
</dbReference>
<reference evidence="3" key="1">
    <citation type="submission" date="2021-11" db="EMBL/GenBank/DDBJ databases">
        <authorList>
            <person name="Schell T."/>
        </authorList>
    </citation>
    <scope>NUCLEOTIDE SEQUENCE</scope>
    <source>
        <strain evidence="3">M5</strain>
    </source>
</reference>
<feature type="region of interest" description="Disordered" evidence="1">
    <location>
        <begin position="1003"/>
        <end position="1142"/>
    </location>
</feature>
<evidence type="ECO:0000256" key="1">
    <source>
        <dbReference type="SAM" id="MobiDB-lite"/>
    </source>
</evidence>
<feature type="compositionally biased region" description="Basic and acidic residues" evidence="1">
    <location>
        <begin position="50"/>
        <end position="66"/>
    </location>
</feature>
<feature type="compositionally biased region" description="Low complexity" evidence="1">
    <location>
        <begin position="481"/>
        <end position="496"/>
    </location>
</feature>
<feature type="compositionally biased region" description="Acidic residues" evidence="1">
    <location>
        <begin position="873"/>
        <end position="887"/>
    </location>
</feature>
<dbReference type="InterPro" id="IPR003128">
    <property type="entry name" value="Villin_headpiece"/>
</dbReference>
<sequence>MSNNNDAGNGSASVTAVEKRDERIARYKEERRKQLQAARHQAGSAAGTGGHDHSSSSEDLPHEEQSYAKYKHRKQMQKQQLESRPLEDHSTTSNVVNDMVNSNLSSSSGIKRFIKRESPLLTSEENNGVAPVRINRAARLRAAATSATPPPIEDKSAVQRVKRLSVPLLEMPPIDPSDGPVDSSAQPAVVVLRQKLPSSSSSSSLQTGNREKDKSTKRKSNLNRALTDEQVLVGQIESQEEAGKRIRRRRTADLAASAASSAETDMSSSVDNNMMMLHRRTTENVVATTRQSPQRDPAADLRANLRKTSQPPSFIRPSVPEIQNISENVVVMTPVTTISTDNPVPAPPHSSSVPWRTGKVASSEKAMTESIKTEDLTARIEALTAMAHQTVAKVDRLTSTPDREITNGAHPPSSVGGGGGGSVKAVATKLLNRVAQNVQPNAPVSPVALPRRPGKIEAPNASVNSNSSPAVKLLPAAACTQQGQNQQGKQQQQQHQTPSLSKNRPAVNQIDKTAAAAASSPTGVAVAPTTRANTANASPLGRKKSADQQEKTQNKPAEPLGGSGGPSSSVKAVQGILKKKVEGVVDSPSVRIRPEVSVPELYPILRVEEEIVTPLDPVSILKKRFEESTESSAIPPVPAEGIAEPHSILKRPLSRDGSAESGRSQSPVVDPFNSILKRASLTSSPGIPVPDQVSGNFNNSEPRPILKKRPSTEEPGADGGPRPILKKKSSTEDEHEFTAHKPILKSGRRTSQVAESSPYVVTIEPETTDEQEEQQQQPEGEGRQLSIAERISSIESQTHPPAVAPWRLQSRPAPINGVISASESSISRRKSLDHVIESNRSAGLVEAVNRHVVETHAHTNGTSSDNSNLTQPEIEDENQIQDAADEYDPSKLSLRERVKLFDRPLSVADPSALPPKRPGRPSRKVIARFLTQPVTSREVKKALHLGWTRGGGQPSTPKPVIPTIEISQVSNEETKPIEIEETETGASGLERIRGILRRKSTDNTTEMKSILRSKSPSIGEQPKSILKRHSPDVNEMEPMSSPSSNSSSEEFVVADENNLAAQLLNVELESKNQPSSTSAPVGSLVQLPPSSETAAVISKTDTAVSLEEIPTTAPKQQQQHQVDTTQSSQSVATTQSSSVVRETETIILESEGSSSGTETTTTVTFRLGGSSAGTTTVKQSQTKIKNSNKMATKMDQEISDSSVASRRTVVVVDEDDDGSSSGAEVKTTVSLRLAALQKSGDTEWRKRISKPVPSNTSSPSAIEMDEATNSDGDIPATKSSIADRLKVLETAQKGWRNRVHEPDAARFTVAGKMGQRPVSVHVLSSEMIKINPDQKIKTPKPVPLRVKASDGSAATSDSSPGTTPSTDDVKPPFNRSTSDPSSNPSRLIIPGVGKITSRIVSVPRPDDETFTSFFAASSWSLAKSSSFTTVVSSSSYADITDEDFDRIAGSRDLVVVEKRSVNVQRRKHNTSRNPIKSLILRPDMLRDEYEEVDTGVAEREVQRMKLEKLAQNSHLAVEALAGLASKEDFAAISLKSAKETTGSNQPTARSIYLMQIKGRRQIQTRLVEPTYKSVNSGDCYILVTPTDVIQFIGRYSNVIERSRSTEVAGRIVSKKDLGSARASHVQIIEEDKVGTNSFYGSSKRFWTALGRTDAEQVVAPAGPPEEDELYESAITSTNTVWQLIGDHLEPCEEHWGTILQTEILDPNKVMVFDFGSEMYVWSGKMAPLEVRKKAMQLAKELWDQGYDYTECSINPVFQRSTPAEQSKGQQRPEWTLLRSAKQHMEPVLFREKFFDWPDKAGLIRVKMQDNDDKPISSGNDISSLEPYDAQLMLDHQLEDPDLELEGAHLGRGVEYYDEAERRLQQISTLSVKVWHLLDYEKVLVDEVSRGQFHSRDTYIIRWQYRITVTGKDLKGQPSVHGLLGRDRFCYFIWHGAQAPPTDQGASALKTVELDEERGPHVRVQQGHEPPAFLAIFQGRMAIHNGKRVECETDPTDQRWRLYIVRGEKEEEAHLLQVRRCVQALRSRGSLVLINQSTGTIFLWHGAKSLKHTRQVATFAASALKEHRPPELNVRTEANMVIKEQYEGAESREFWEGLGHKSRVADRSLYLSLAEKPKENRYDYTPRLFHLTSWTGQFRADEVAPSSRFPQLPCPYPFVQEDLYGANQPTLFMLDNEHEVWLWQGWWPDLPDTDNTNTGSGKLRLAVERRCAMETVMEYCRIKGDNEDRIPPSAYLVLAGLEPLAFTSLFPYWTVDERVAQLNIQDGRSPDESQPIQDVLDRLKRTTYTMSELQVRPLPEGVDPTRLESYLTVNDFQETMGMTKPEFYALPAWRQTQLRKETGLF</sequence>
<keyword evidence="4" id="KW-1185">Reference proteome</keyword>
<dbReference type="SUPFAM" id="SSF55753">
    <property type="entry name" value="Actin depolymerizing proteins"/>
    <property type="match status" value="5"/>
</dbReference>
<feature type="region of interest" description="Disordered" evidence="1">
    <location>
        <begin position="480"/>
        <end position="572"/>
    </location>
</feature>
<feature type="compositionally biased region" description="Low complexity" evidence="1">
    <location>
        <begin position="1036"/>
        <end position="1050"/>
    </location>
</feature>
<dbReference type="GO" id="GO:0015629">
    <property type="term" value="C:actin cytoskeleton"/>
    <property type="evidence" value="ECO:0007669"/>
    <property type="project" value="TreeGrafter"/>
</dbReference>
<comment type="caution">
    <text evidence="3">The sequence shown here is derived from an EMBL/GenBank/DDBJ whole genome shotgun (WGS) entry which is preliminary data.</text>
</comment>
<feature type="compositionally biased region" description="Polar residues" evidence="1">
    <location>
        <begin position="1374"/>
        <end position="1385"/>
    </location>
</feature>
<feature type="region of interest" description="Disordered" evidence="1">
    <location>
        <begin position="652"/>
        <end position="671"/>
    </location>
</feature>
<dbReference type="Pfam" id="PF02209">
    <property type="entry name" value="VHP"/>
    <property type="match status" value="1"/>
</dbReference>
<feature type="region of interest" description="Disordered" evidence="1">
    <location>
        <begin position="681"/>
        <end position="812"/>
    </location>
</feature>
<feature type="region of interest" description="Disordered" evidence="1">
    <location>
        <begin position="398"/>
        <end position="422"/>
    </location>
</feature>
<feature type="region of interest" description="Disordered" evidence="1">
    <location>
        <begin position="1331"/>
        <end position="1390"/>
    </location>
</feature>
<feature type="region of interest" description="Disordered" evidence="1">
    <location>
        <begin position="1166"/>
        <end position="1190"/>
    </location>
</feature>
<dbReference type="Gene3D" id="3.40.20.10">
    <property type="entry name" value="Severin"/>
    <property type="match status" value="5"/>
</dbReference>
<feature type="compositionally biased region" description="Low complexity" evidence="1">
    <location>
        <begin position="1116"/>
        <end position="1142"/>
    </location>
</feature>
<name>A0A8J2RES5_9CRUS</name>
<feature type="compositionally biased region" description="Polar residues" evidence="1">
    <location>
        <begin position="1172"/>
        <end position="1190"/>
    </location>
</feature>
<dbReference type="InterPro" id="IPR036886">
    <property type="entry name" value="Villin_headpiece_dom_sf"/>
</dbReference>
<feature type="region of interest" description="Disordered" evidence="1">
    <location>
        <begin position="194"/>
        <end position="226"/>
    </location>
</feature>
<protein>
    <recommendedName>
        <fullName evidence="2">HP domain-containing protein</fullName>
    </recommendedName>
</protein>
<feature type="compositionally biased region" description="Polar residues" evidence="1">
    <location>
        <begin position="1071"/>
        <end position="1080"/>
    </location>
</feature>